<keyword evidence="2 4" id="KW-0479">Metal-binding</keyword>
<dbReference type="InterPro" id="IPR011044">
    <property type="entry name" value="Quino_amine_DH_bsu"/>
</dbReference>
<dbReference type="InterPro" id="IPR015943">
    <property type="entry name" value="WD40/YVTN_repeat-like_dom_sf"/>
</dbReference>
<name>A0ABW2L6K5_9BACT</name>
<dbReference type="InterPro" id="IPR009056">
    <property type="entry name" value="Cyt_c-like_dom"/>
</dbReference>
<dbReference type="Proteomes" id="UP001596472">
    <property type="component" value="Unassembled WGS sequence"/>
</dbReference>
<dbReference type="PROSITE" id="PS51007">
    <property type="entry name" value="CYTC"/>
    <property type="match status" value="1"/>
</dbReference>
<feature type="domain" description="Cytochrome c" evidence="6">
    <location>
        <begin position="581"/>
        <end position="729"/>
    </location>
</feature>
<feature type="compositionally biased region" description="Pro residues" evidence="5">
    <location>
        <begin position="185"/>
        <end position="200"/>
    </location>
</feature>
<dbReference type="EMBL" id="JBHTBS010000003">
    <property type="protein sequence ID" value="MFC7336928.1"/>
    <property type="molecule type" value="Genomic_DNA"/>
</dbReference>
<evidence type="ECO:0000256" key="1">
    <source>
        <dbReference type="ARBA" id="ARBA00022617"/>
    </source>
</evidence>
<evidence type="ECO:0000313" key="8">
    <source>
        <dbReference type="Proteomes" id="UP001596472"/>
    </source>
</evidence>
<evidence type="ECO:0000256" key="5">
    <source>
        <dbReference type="SAM" id="MobiDB-lite"/>
    </source>
</evidence>
<sequence>MMLRLIIFLALISRGFAFEHFEARQVHPLDLTPDGSKLLALQSVSHRLSVFDTGSPLRAHPLLIAEIPVSTSPVSVRARTNDEVWVVNEVSDSISIVSLSQRLIVATLRTADEPADVIFANGKAFVSCAQSRKLLVFDATSRTQLAEISIDALQPRALTASPDGRSVYLASLDSGNQTTILPRASAPPPPEPTNPSLPDPPATALIVAADDPRVSHTVLDHDIAMIDTTTHQLSSWFSGLGTHLFGLASHPDGAVFCVNSESLNLTRFEPELNGHFSLHRLSRLDPDSAAITHYDLNPGIARATTPNPESIARALAQPTSVALTGDGGRAWITAFNSDRIAEVDTGTGSILQNIDLRPAGASTLEMRGPRDAALSSDDSQLYVLNKLSDTLTTVDTATGEILSEQMLGSTDPMPANIRQGRGVLYDARLSGNGTVSCATCHLDADRDGLAWDLGDPGGEMISIPSANLSIHEFTIFNRQVHPMKGPLTTQTLRGLALNDARPNDPTTGQARPPEVITTKFHWRGDKPSIQSFNSTFPNLMGGDLVPESHMDRLTEYLLSIKLHPNPNRNLDRTLKTNLDGGNPVNGLTIFNDHNLSHCIVCHDFNAGTDQNLDDNFSVGSPQAMKNPGFRQLYQRADIFNPNGESLSGFGLGSDGSGHELPIVHPYALDRLDRLPMTAQKRQNLADLKAYLISFDTATPPTVGHEQTITPANRNDSEITNHLTLIESQAENGFIGVVAWGRHSGTSKQLRFDPQTRQYISDSSTEAPLTRSELLSLLVDGDALTISGVSLEEAIVRGGDRNSDGQPDRDESHPQVLISSEGEELYLEWGSRSDWFPESTSDLNAPWLPASGELAPPRFNIPSPRPEKQFYRLKRTW</sequence>
<dbReference type="PANTHER" id="PTHR47197">
    <property type="entry name" value="PROTEIN NIRF"/>
    <property type="match status" value="1"/>
</dbReference>
<reference evidence="8" key="1">
    <citation type="journal article" date="2019" name="Int. J. Syst. Evol. Microbiol.">
        <title>The Global Catalogue of Microorganisms (GCM) 10K type strain sequencing project: providing services to taxonomists for standard genome sequencing and annotation.</title>
        <authorList>
            <consortium name="The Broad Institute Genomics Platform"/>
            <consortium name="The Broad Institute Genome Sequencing Center for Infectious Disease"/>
            <person name="Wu L."/>
            <person name="Ma J."/>
        </authorList>
    </citation>
    <scope>NUCLEOTIDE SEQUENCE [LARGE SCALE GENOMIC DNA]</scope>
    <source>
        <strain evidence="8">CGMCC 4.1467</strain>
    </source>
</reference>
<evidence type="ECO:0000313" key="7">
    <source>
        <dbReference type="EMBL" id="MFC7336928.1"/>
    </source>
</evidence>
<dbReference type="SUPFAM" id="SSF46626">
    <property type="entry name" value="Cytochrome c"/>
    <property type="match status" value="1"/>
</dbReference>
<organism evidence="7 8">
    <name type="scientific">Haloferula chungangensis</name>
    <dbReference type="NCBI Taxonomy" id="1048331"/>
    <lineage>
        <taxon>Bacteria</taxon>
        <taxon>Pseudomonadati</taxon>
        <taxon>Verrucomicrobiota</taxon>
        <taxon>Verrucomicrobiia</taxon>
        <taxon>Verrucomicrobiales</taxon>
        <taxon>Verrucomicrobiaceae</taxon>
        <taxon>Haloferula</taxon>
    </lineage>
</organism>
<protein>
    <recommendedName>
        <fullName evidence="6">Cytochrome c domain-containing protein</fullName>
    </recommendedName>
</protein>
<dbReference type="Gene3D" id="2.130.10.10">
    <property type="entry name" value="YVTN repeat-like/Quinoprotein amine dehydrogenase"/>
    <property type="match status" value="2"/>
</dbReference>
<feature type="region of interest" description="Disordered" evidence="5">
    <location>
        <begin position="179"/>
        <end position="200"/>
    </location>
</feature>
<proteinExistence type="predicted"/>
<dbReference type="Gene3D" id="1.10.760.10">
    <property type="entry name" value="Cytochrome c-like domain"/>
    <property type="match status" value="1"/>
</dbReference>
<feature type="region of interest" description="Disordered" evidence="5">
    <location>
        <begin position="845"/>
        <end position="864"/>
    </location>
</feature>
<dbReference type="PANTHER" id="PTHR47197:SF3">
    <property type="entry name" value="DIHYDRO-HEME D1 DEHYDROGENASE"/>
    <property type="match status" value="1"/>
</dbReference>
<evidence type="ECO:0000256" key="3">
    <source>
        <dbReference type="ARBA" id="ARBA00023004"/>
    </source>
</evidence>
<dbReference type="InterPro" id="IPR051200">
    <property type="entry name" value="Host-pathogen_enzymatic-act"/>
</dbReference>
<dbReference type="RefSeq" id="WP_379710762.1">
    <property type="nucleotide sequence ID" value="NZ_JBHTBS010000003.1"/>
</dbReference>
<evidence type="ECO:0000256" key="2">
    <source>
        <dbReference type="ARBA" id="ARBA00022723"/>
    </source>
</evidence>
<keyword evidence="1 4" id="KW-0349">Heme</keyword>
<gene>
    <name evidence="7" type="ORF">ACFQY0_07045</name>
</gene>
<keyword evidence="8" id="KW-1185">Reference proteome</keyword>
<keyword evidence="3 4" id="KW-0408">Iron</keyword>
<comment type="caution">
    <text evidence="7">The sequence shown here is derived from an EMBL/GenBank/DDBJ whole genome shotgun (WGS) entry which is preliminary data.</text>
</comment>
<evidence type="ECO:0000256" key="4">
    <source>
        <dbReference type="PROSITE-ProRule" id="PRU00433"/>
    </source>
</evidence>
<evidence type="ECO:0000259" key="6">
    <source>
        <dbReference type="PROSITE" id="PS51007"/>
    </source>
</evidence>
<dbReference type="InterPro" id="IPR036909">
    <property type="entry name" value="Cyt_c-like_dom_sf"/>
</dbReference>
<dbReference type="SUPFAM" id="SSF50969">
    <property type="entry name" value="YVTN repeat-like/Quinoprotein amine dehydrogenase"/>
    <property type="match status" value="1"/>
</dbReference>
<accession>A0ABW2L6K5</accession>